<protein>
    <submittedName>
        <fullName evidence="8">Uncharacterized protein</fullName>
    </submittedName>
</protein>
<feature type="transmembrane region" description="Helical" evidence="7">
    <location>
        <begin position="100"/>
        <end position="120"/>
    </location>
</feature>
<feature type="transmembrane region" description="Helical" evidence="7">
    <location>
        <begin position="233"/>
        <end position="251"/>
    </location>
</feature>
<organism evidence="8 9">
    <name type="scientific">Patiria miniata</name>
    <name type="common">Bat star</name>
    <name type="synonym">Asterina miniata</name>
    <dbReference type="NCBI Taxonomy" id="46514"/>
    <lineage>
        <taxon>Eukaryota</taxon>
        <taxon>Metazoa</taxon>
        <taxon>Echinodermata</taxon>
        <taxon>Eleutherozoa</taxon>
        <taxon>Asterozoa</taxon>
        <taxon>Asteroidea</taxon>
        <taxon>Valvatacea</taxon>
        <taxon>Valvatida</taxon>
        <taxon>Asterinidae</taxon>
        <taxon>Patiria</taxon>
    </lineage>
</organism>
<evidence type="ECO:0000313" key="8">
    <source>
        <dbReference type="EnsemblMetazoa" id="XP_038051081.1"/>
    </source>
</evidence>
<dbReference type="EnsemblMetazoa" id="XM_038195153.1">
    <property type="protein sequence ID" value="XP_038051081.1"/>
    <property type="gene ID" value="LOC119724203"/>
</dbReference>
<proteinExistence type="inferred from homology"/>
<dbReference type="OrthoDB" id="78663at2759"/>
<feature type="transmembrane region" description="Helical" evidence="7">
    <location>
        <begin position="334"/>
        <end position="356"/>
    </location>
</feature>
<keyword evidence="9" id="KW-1185">Reference proteome</keyword>
<feature type="region of interest" description="Disordered" evidence="6">
    <location>
        <begin position="483"/>
        <end position="515"/>
    </location>
</feature>
<dbReference type="PANTHER" id="PTHR19444:SF13">
    <property type="entry name" value="PROTEIN UNC-93 HOMOLOG A"/>
    <property type="match status" value="1"/>
</dbReference>
<evidence type="ECO:0000256" key="5">
    <source>
        <dbReference type="ARBA" id="ARBA00023136"/>
    </source>
</evidence>
<name>A0A913ZJ41_PATMI</name>
<dbReference type="Pfam" id="PF05978">
    <property type="entry name" value="UNC-93"/>
    <property type="match status" value="1"/>
</dbReference>
<evidence type="ECO:0000313" key="9">
    <source>
        <dbReference type="Proteomes" id="UP000887568"/>
    </source>
</evidence>
<keyword evidence="5 7" id="KW-0472">Membrane</keyword>
<sequence>MESQEDKKRAIKREWKRLYVFCLSFFLCFVAFRGLRDIQSTLNLTQSVGFASLTVLYASSLLAGLTLPAVVRCQLGTKWGLVLGISLFAVYTASNYWSSAYLLLTVALFPGVGAALIWVARGTYITTIAMEMAHLKGRNSAVDIGLFNGIFHTVSYLGTVCGNLISSLVFYGQPGDEDDGDDISSVIGQWNASAPNAETADVSFCGMRACGGDIESNHSVLRPPDQSTRTTLISIYLACGVLSAAVAVVFLDKIDVVEPGTRLSGKEEEVAADGERPRSTWREITANIAATFRLMTNPRMAMLIPTLLYLGVDVMFMGGHFTKFFVGCTRGIEVVGYVMMGSSVSSCISSFLIGQLMKCVSRFALFIVGGATYLLVLVFMLVWDPDQGRLWHLVLMAVAVGFARASIATISSTLLGMLFVCQQEAAFGNLCFWQSLGSAAILALGIPQSMCAYHVISIVMCILVFALGMFCLLELRLKREQTPGEKKPEKEAEGKEMTTEMLAIAEPTNNEISID</sequence>
<feature type="transmembrane region" description="Helical" evidence="7">
    <location>
        <begin position="452"/>
        <end position="473"/>
    </location>
</feature>
<feature type="transmembrane region" description="Helical" evidence="7">
    <location>
        <begin position="302"/>
        <end position="322"/>
    </location>
</feature>
<dbReference type="InterPro" id="IPR010291">
    <property type="entry name" value="Ion_channel_UNC-93"/>
</dbReference>
<dbReference type="SUPFAM" id="SSF103473">
    <property type="entry name" value="MFS general substrate transporter"/>
    <property type="match status" value="1"/>
</dbReference>
<evidence type="ECO:0000256" key="6">
    <source>
        <dbReference type="SAM" id="MobiDB-lite"/>
    </source>
</evidence>
<dbReference type="OMA" id="WREITAN"/>
<evidence type="ECO:0000256" key="1">
    <source>
        <dbReference type="ARBA" id="ARBA00004141"/>
    </source>
</evidence>
<keyword evidence="3 7" id="KW-0812">Transmembrane</keyword>
<feature type="transmembrane region" description="Helical" evidence="7">
    <location>
        <begin position="427"/>
        <end position="446"/>
    </location>
</feature>
<evidence type="ECO:0000256" key="4">
    <source>
        <dbReference type="ARBA" id="ARBA00022989"/>
    </source>
</evidence>
<dbReference type="RefSeq" id="XP_038051081.1">
    <property type="nucleotide sequence ID" value="XM_038195153.1"/>
</dbReference>
<dbReference type="PANTHER" id="PTHR19444">
    <property type="entry name" value="UNC-93 RELATED"/>
    <property type="match status" value="1"/>
</dbReference>
<feature type="transmembrane region" description="Helical" evidence="7">
    <location>
        <begin position="141"/>
        <end position="165"/>
    </location>
</feature>
<dbReference type="AlphaFoldDB" id="A0A913ZJ41"/>
<feature type="transmembrane region" description="Helical" evidence="7">
    <location>
        <begin position="47"/>
        <end position="67"/>
    </location>
</feature>
<accession>A0A913ZJ41</accession>
<keyword evidence="4 7" id="KW-1133">Transmembrane helix</keyword>
<feature type="compositionally biased region" description="Basic and acidic residues" evidence="6">
    <location>
        <begin position="483"/>
        <end position="498"/>
    </location>
</feature>
<dbReference type="GO" id="GO:0016020">
    <property type="term" value="C:membrane"/>
    <property type="evidence" value="ECO:0007669"/>
    <property type="project" value="UniProtKB-SubCell"/>
</dbReference>
<dbReference type="Proteomes" id="UP000887568">
    <property type="component" value="Unplaced"/>
</dbReference>
<comment type="similarity">
    <text evidence="2">Belongs to the unc-93 family.</text>
</comment>
<dbReference type="InterPro" id="IPR051951">
    <property type="entry name" value="UNC-93_regulatory"/>
</dbReference>
<feature type="transmembrane region" description="Helical" evidence="7">
    <location>
        <begin position="363"/>
        <end position="383"/>
    </location>
</feature>
<evidence type="ECO:0000256" key="2">
    <source>
        <dbReference type="ARBA" id="ARBA00009172"/>
    </source>
</evidence>
<evidence type="ECO:0000256" key="3">
    <source>
        <dbReference type="ARBA" id="ARBA00022692"/>
    </source>
</evidence>
<feature type="transmembrane region" description="Helical" evidence="7">
    <location>
        <begin position="18"/>
        <end position="35"/>
    </location>
</feature>
<feature type="transmembrane region" description="Helical" evidence="7">
    <location>
        <begin position="79"/>
        <end position="94"/>
    </location>
</feature>
<dbReference type="InterPro" id="IPR036259">
    <property type="entry name" value="MFS_trans_sf"/>
</dbReference>
<comment type="subcellular location">
    <subcellularLocation>
        <location evidence="1">Membrane</location>
        <topology evidence="1">Multi-pass membrane protein</topology>
    </subcellularLocation>
</comment>
<evidence type="ECO:0000256" key="7">
    <source>
        <dbReference type="SAM" id="Phobius"/>
    </source>
</evidence>
<dbReference type="GeneID" id="119724203"/>
<feature type="transmembrane region" description="Helical" evidence="7">
    <location>
        <begin position="395"/>
        <end position="420"/>
    </location>
</feature>
<reference evidence="8" key="1">
    <citation type="submission" date="2022-11" db="UniProtKB">
        <authorList>
            <consortium name="EnsemblMetazoa"/>
        </authorList>
    </citation>
    <scope>IDENTIFICATION</scope>
</reference>